<name>A0ABV8LSZ9_9ACTN</name>
<keyword evidence="7" id="KW-1185">Reference proteome</keyword>
<dbReference type="RefSeq" id="WP_253762306.1">
    <property type="nucleotide sequence ID" value="NZ_JAMZDZ010000001.1"/>
</dbReference>
<dbReference type="Pfam" id="PF00849">
    <property type="entry name" value="PseudoU_synth_2"/>
    <property type="match status" value="1"/>
</dbReference>
<dbReference type="NCBIfam" id="TIGR00093">
    <property type="entry name" value="pseudouridine synthase"/>
    <property type="match status" value="1"/>
</dbReference>
<dbReference type="SMART" id="SM00363">
    <property type="entry name" value="S4"/>
    <property type="match status" value="1"/>
</dbReference>
<dbReference type="PROSITE" id="PS50889">
    <property type="entry name" value="S4"/>
    <property type="match status" value="1"/>
</dbReference>
<evidence type="ECO:0000256" key="4">
    <source>
        <dbReference type="RuleBase" id="RU003887"/>
    </source>
</evidence>
<dbReference type="EC" id="5.4.99.-" evidence="4"/>
<gene>
    <name evidence="6" type="ORF">ACFOZ4_23130</name>
</gene>
<dbReference type="CDD" id="cd02870">
    <property type="entry name" value="PseudoU_synth_RsuA_like"/>
    <property type="match status" value="1"/>
</dbReference>
<dbReference type="EMBL" id="JBHSAY010000012">
    <property type="protein sequence ID" value="MFC4133512.1"/>
    <property type="molecule type" value="Genomic_DNA"/>
</dbReference>
<accession>A0ABV8LSZ9</accession>
<dbReference type="PANTHER" id="PTHR47683:SF2">
    <property type="entry name" value="RNA-BINDING S4 DOMAIN-CONTAINING PROTEIN"/>
    <property type="match status" value="1"/>
</dbReference>
<dbReference type="Gene3D" id="3.30.70.580">
    <property type="entry name" value="Pseudouridine synthase I, catalytic domain, N-terminal subdomain"/>
    <property type="match status" value="1"/>
</dbReference>
<protein>
    <recommendedName>
        <fullName evidence="4">Pseudouridine synthase</fullName>
        <ecNumber evidence="4">5.4.99.-</ecNumber>
    </recommendedName>
</protein>
<dbReference type="InterPro" id="IPR020103">
    <property type="entry name" value="PsdUridine_synth_cat_dom_sf"/>
</dbReference>
<dbReference type="InterPro" id="IPR050343">
    <property type="entry name" value="RsuA_PseudoU_synthase"/>
</dbReference>
<evidence type="ECO:0000256" key="2">
    <source>
        <dbReference type="ARBA" id="ARBA00023235"/>
    </source>
</evidence>
<dbReference type="Gene3D" id="3.30.70.1560">
    <property type="entry name" value="Alpha-L RNA-binding motif"/>
    <property type="match status" value="1"/>
</dbReference>
<dbReference type="PROSITE" id="PS01149">
    <property type="entry name" value="PSI_RSU"/>
    <property type="match status" value="1"/>
</dbReference>
<dbReference type="CDD" id="cd00165">
    <property type="entry name" value="S4"/>
    <property type="match status" value="1"/>
</dbReference>
<feature type="domain" description="RNA-binding S4" evidence="5">
    <location>
        <begin position="8"/>
        <end position="67"/>
    </location>
</feature>
<sequence length="245" mass="26649">MPSAEGQERLQKVLAAAGVGSRRASEVLIDRGRVLVNGKVARLGDKVDPATAEIYVDGQRVVVDNRLVYLAMNKPRGVVSTMSDEEGREAIADYIGDLGVRVYHVGRLDQESEGLLLLTNDGALAHKLMHPSYEVPKTYLAEVAGPLPRSVGRSLRAGVELEDGLARVDSFRLVDAIGNTALCEIVLHEGRNRIVRRMFDALGFPVSRLVRTAIGPIRLGDLRAGRHRRLNAAEVAALFKLVDGK</sequence>
<organism evidence="6 7">
    <name type="scientific">Hamadaea flava</name>
    <dbReference type="NCBI Taxonomy" id="1742688"/>
    <lineage>
        <taxon>Bacteria</taxon>
        <taxon>Bacillati</taxon>
        <taxon>Actinomycetota</taxon>
        <taxon>Actinomycetes</taxon>
        <taxon>Micromonosporales</taxon>
        <taxon>Micromonosporaceae</taxon>
        <taxon>Hamadaea</taxon>
    </lineage>
</organism>
<evidence type="ECO:0000313" key="7">
    <source>
        <dbReference type="Proteomes" id="UP001595816"/>
    </source>
</evidence>
<evidence type="ECO:0000256" key="3">
    <source>
        <dbReference type="PROSITE-ProRule" id="PRU00182"/>
    </source>
</evidence>
<evidence type="ECO:0000256" key="1">
    <source>
        <dbReference type="ARBA" id="ARBA00008348"/>
    </source>
</evidence>
<reference evidence="7" key="1">
    <citation type="journal article" date="2019" name="Int. J. Syst. Evol. Microbiol.">
        <title>The Global Catalogue of Microorganisms (GCM) 10K type strain sequencing project: providing services to taxonomists for standard genome sequencing and annotation.</title>
        <authorList>
            <consortium name="The Broad Institute Genomics Platform"/>
            <consortium name="The Broad Institute Genome Sequencing Center for Infectious Disease"/>
            <person name="Wu L."/>
            <person name="Ma J."/>
        </authorList>
    </citation>
    <scope>NUCLEOTIDE SEQUENCE [LARGE SCALE GENOMIC DNA]</scope>
    <source>
        <strain evidence="7">CGMCC 4.7289</strain>
    </source>
</reference>
<dbReference type="InterPro" id="IPR020094">
    <property type="entry name" value="TruA/RsuA/RluB/E/F_N"/>
</dbReference>
<dbReference type="InterPro" id="IPR002942">
    <property type="entry name" value="S4_RNA-bd"/>
</dbReference>
<dbReference type="InterPro" id="IPR036986">
    <property type="entry name" value="S4_RNA-bd_sf"/>
</dbReference>
<dbReference type="InterPro" id="IPR006145">
    <property type="entry name" value="PsdUridine_synth_RsuA/RluA"/>
</dbReference>
<keyword evidence="2 4" id="KW-0413">Isomerase</keyword>
<dbReference type="SUPFAM" id="SSF55174">
    <property type="entry name" value="Alpha-L RNA-binding motif"/>
    <property type="match status" value="1"/>
</dbReference>
<dbReference type="Gene3D" id="3.10.290.10">
    <property type="entry name" value="RNA-binding S4 domain"/>
    <property type="match status" value="1"/>
</dbReference>
<dbReference type="PANTHER" id="PTHR47683">
    <property type="entry name" value="PSEUDOURIDINE SYNTHASE FAMILY PROTEIN-RELATED"/>
    <property type="match status" value="1"/>
</dbReference>
<dbReference type="Proteomes" id="UP001595816">
    <property type="component" value="Unassembled WGS sequence"/>
</dbReference>
<evidence type="ECO:0000313" key="6">
    <source>
        <dbReference type="EMBL" id="MFC4133512.1"/>
    </source>
</evidence>
<dbReference type="InterPro" id="IPR000748">
    <property type="entry name" value="PsdUridine_synth_RsuA/RluB/E/F"/>
</dbReference>
<comment type="similarity">
    <text evidence="1 4">Belongs to the pseudouridine synthase RsuA family.</text>
</comment>
<dbReference type="InterPro" id="IPR018496">
    <property type="entry name" value="PsdUridine_synth_RsuA/RluB_CS"/>
</dbReference>
<comment type="caution">
    <text evidence="6">The sequence shown here is derived from an EMBL/GenBank/DDBJ whole genome shotgun (WGS) entry which is preliminary data.</text>
</comment>
<dbReference type="InterPro" id="IPR042092">
    <property type="entry name" value="PsdUridine_s_RsuA/RluB/E/F_cat"/>
</dbReference>
<dbReference type="GO" id="GO:0016853">
    <property type="term" value="F:isomerase activity"/>
    <property type="evidence" value="ECO:0007669"/>
    <property type="project" value="UniProtKB-KW"/>
</dbReference>
<evidence type="ECO:0000259" key="5">
    <source>
        <dbReference type="SMART" id="SM00363"/>
    </source>
</evidence>
<keyword evidence="3" id="KW-0694">RNA-binding</keyword>
<dbReference type="SUPFAM" id="SSF55120">
    <property type="entry name" value="Pseudouridine synthase"/>
    <property type="match status" value="1"/>
</dbReference>
<dbReference type="Pfam" id="PF01479">
    <property type="entry name" value="S4"/>
    <property type="match status" value="1"/>
</dbReference>
<proteinExistence type="inferred from homology"/>